<evidence type="ECO:0000313" key="5">
    <source>
        <dbReference type="EMBL" id="KAA9015504.1"/>
    </source>
</evidence>
<dbReference type="PANTHER" id="PTHR43308">
    <property type="entry name" value="OUTER MEMBRANE PROTEIN ALPHA-RELATED"/>
    <property type="match status" value="1"/>
</dbReference>
<dbReference type="EMBL" id="VYKL01000041">
    <property type="protein sequence ID" value="KAA9015504.1"/>
    <property type="molecule type" value="Genomic_DNA"/>
</dbReference>
<accession>A0A5J5H7X3</accession>
<gene>
    <name evidence="5" type="ORF">F4V44_22890</name>
</gene>
<reference evidence="5 6" key="1">
    <citation type="submission" date="2019-09" db="EMBL/GenBank/DDBJ databases">
        <title>Whole genome sequences of isolates from the Mars Exploration Rovers.</title>
        <authorList>
            <person name="Seuylemezian A."/>
            <person name="Vaishampayan P."/>
        </authorList>
    </citation>
    <scope>NUCLEOTIDE SEQUENCE [LARGE SCALE GENOMIC DNA]</scope>
    <source>
        <strain evidence="5 6">MER_TA_151</strain>
    </source>
</reference>
<protein>
    <submittedName>
        <fullName evidence="5">S-layer homology domain-containing protein</fullName>
    </submittedName>
</protein>
<name>A0A5J5H7X3_9BACI</name>
<sequence>MLVVRMKRYKFFSVLFIFLLGFSLFVPQTSAAEKSFTDYHQDNFGYEAVSNLLSQGIIQGYEDSSFKPNRPVNRIETAIIFKRALGLEATNGGSGFKDVPATSEFANVTAAVKEAGIFKGSSNGNFGPKDLLTREQMASVLVRAFDLKPISTVSVELNDLDQVSSAHANDVKILYQNQITNGKAEGLFDPKGLVTRAEFSVFSNRVLSGEVAPQPEPVPAPAPAPAPGTGSVPAPGGGGGSAPKPEPLTINSISLTTAAGKIEGIESNGIITFDISDVTNNEDIYSGSMSVSADSTLVVTNSMGEFGQELTKGSNNLSFVSMIKSLSSFGYNLNEMRQTRDSFDINGTLVNKNNSSNSKNITFRFLLK</sequence>
<keyword evidence="1 3" id="KW-0732">Signal</keyword>
<organism evidence="5 6">
    <name type="scientific">Niallia endozanthoxylica</name>
    <dbReference type="NCBI Taxonomy" id="2036016"/>
    <lineage>
        <taxon>Bacteria</taxon>
        <taxon>Bacillati</taxon>
        <taxon>Bacillota</taxon>
        <taxon>Bacilli</taxon>
        <taxon>Bacillales</taxon>
        <taxon>Bacillaceae</taxon>
        <taxon>Niallia</taxon>
    </lineage>
</organism>
<dbReference type="Proteomes" id="UP000326671">
    <property type="component" value="Unassembled WGS sequence"/>
</dbReference>
<feature type="signal peptide" evidence="3">
    <location>
        <begin position="1"/>
        <end position="31"/>
    </location>
</feature>
<evidence type="ECO:0000259" key="4">
    <source>
        <dbReference type="PROSITE" id="PS51272"/>
    </source>
</evidence>
<feature type="chain" id="PRO_5023821251" evidence="3">
    <location>
        <begin position="32"/>
        <end position="368"/>
    </location>
</feature>
<feature type="domain" description="SLH" evidence="4">
    <location>
        <begin position="96"/>
        <end position="155"/>
    </location>
</feature>
<feature type="compositionally biased region" description="Pro residues" evidence="2">
    <location>
        <begin position="214"/>
        <end position="226"/>
    </location>
</feature>
<dbReference type="RefSeq" id="WP_150442334.1">
    <property type="nucleotide sequence ID" value="NZ_VYKL01000041.1"/>
</dbReference>
<feature type="region of interest" description="Disordered" evidence="2">
    <location>
        <begin position="212"/>
        <end position="248"/>
    </location>
</feature>
<dbReference type="AlphaFoldDB" id="A0A5J5H7X3"/>
<keyword evidence="6" id="KW-1185">Reference proteome</keyword>
<evidence type="ECO:0000256" key="2">
    <source>
        <dbReference type="SAM" id="MobiDB-lite"/>
    </source>
</evidence>
<dbReference type="Pfam" id="PF00395">
    <property type="entry name" value="SLH"/>
    <property type="match status" value="3"/>
</dbReference>
<dbReference type="InterPro" id="IPR001119">
    <property type="entry name" value="SLH_dom"/>
</dbReference>
<evidence type="ECO:0000256" key="1">
    <source>
        <dbReference type="ARBA" id="ARBA00022729"/>
    </source>
</evidence>
<evidence type="ECO:0000256" key="3">
    <source>
        <dbReference type="SAM" id="SignalP"/>
    </source>
</evidence>
<dbReference type="PANTHER" id="PTHR43308:SF5">
    <property type="entry name" value="S-LAYER PROTEIN _ PEPTIDOGLYCAN ENDO-BETA-N-ACETYLGLUCOSAMINIDASE"/>
    <property type="match status" value="1"/>
</dbReference>
<feature type="domain" description="SLH" evidence="4">
    <location>
        <begin position="32"/>
        <end position="95"/>
    </location>
</feature>
<comment type="caution">
    <text evidence="5">The sequence shown here is derived from an EMBL/GenBank/DDBJ whole genome shotgun (WGS) entry which is preliminary data.</text>
</comment>
<dbReference type="PROSITE" id="PS51272">
    <property type="entry name" value="SLH"/>
    <property type="match status" value="3"/>
</dbReference>
<proteinExistence type="predicted"/>
<dbReference type="InterPro" id="IPR051465">
    <property type="entry name" value="Cell_Envelope_Struct_Comp"/>
</dbReference>
<feature type="domain" description="SLH" evidence="4">
    <location>
        <begin position="157"/>
        <end position="217"/>
    </location>
</feature>
<dbReference type="OrthoDB" id="5845122at2"/>
<evidence type="ECO:0000313" key="6">
    <source>
        <dbReference type="Proteomes" id="UP000326671"/>
    </source>
</evidence>